<gene>
    <name evidence="1" type="ORF">DHETER_LOCUS1137</name>
</gene>
<keyword evidence="2" id="KW-1185">Reference proteome</keyword>
<sequence length="48" mass="5412">MRQIALQTDVISNQNYICLPQKESVVIKRQSNGERPEADLDIAEPSGR</sequence>
<dbReference type="Proteomes" id="UP000789702">
    <property type="component" value="Unassembled WGS sequence"/>
</dbReference>
<evidence type="ECO:0000313" key="2">
    <source>
        <dbReference type="Proteomes" id="UP000789702"/>
    </source>
</evidence>
<name>A0ACA9K7H2_9GLOM</name>
<reference evidence="1" key="1">
    <citation type="submission" date="2021-06" db="EMBL/GenBank/DDBJ databases">
        <authorList>
            <person name="Kallberg Y."/>
            <person name="Tangrot J."/>
            <person name="Rosling A."/>
        </authorList>
    </citation>
    <scope>NUCLEOTIDE SEQUENCE</scope>
    <source>
        <strain evidence="1">IL203A</strain>
    </source>
</reference>
<organism evidence="1 2">
    <name type="scientific">Dentiscutata heterogama</name>
    <dbReference type="NCBI Taxonomy" id="1316150"/>
    <lineage>
        <taxon>Eukaryota</taxon>
        <taxon>Fungi</taxon>
        <taxon>Fungi incertae sedis</taxon>
        <taxon>Mucoromycota</taxon>
        <taxon>Glomeromycotina</taxon>
        <taxon>Glomeromycetes</taxon>
        <taxon>Diversisporales</taxon>
        <taxon>Gigasporaceae</taxon>
        <taxon>Dentiscutata</taxon>
    </lineage>
</organism>
<accession>A0ACA9K7H2</accession>
<dbReference type="EMBL" id="CAJVPU010000643">
    <property type="protein sequence ID" value="CAG8457590.1"/>
    <property type="molecule type" value="Genomic_DNA"/>
</dbReference>
<comment type="caution">
    <text evidence="1">The sequence shown here is derived from an EMBL/GenBank/DDBJ whole genome shotgun (WGS) entry which is preliminary data.</text>
</comment>
<protein>
    <submittedName>
        <fullName evidence="1">17004_t:CDS:1</fullName>
    </submittedName>
</protein>
<evidence type="ECO:0000313" key="1">
    <source>
        <dbReference type="EMBL" id="CAG8457590.1"/>
    </source>
</evidence>
<proteinExistence type="predicted"/>